<dbReference type="AlphaFoldDB" id="A0AAW0MYR4"/>
<name>A0AAW0MYR4_9GOBI</name>
<organism evidence="1 2">
    <name type="scientific">Mugilogobius chulae</name>
    <name type="common">yellowstripe goby</name>
    <dbReference type="NCBI Taxonomy" id="88201"/>
    <lineage>
        <taxon>Eukaryota</taxon>
        <taxon>Metazoa</taxon>
        <taxon>Chordata</taxon>
        <taxon>Craniata</taxon>
        <taxon>Vertebrata</taxon>
        <taxon>Euteleostomi</taxon>
        <taxon>Actinopterygii</taxon>
        <taxon>Neopterygii</taxon>
        <taxon>Teleostei</taxon>
        <taxon>Neoteleostei</taxon>
        <taxon>Acanthomorphata</taxon>
        <taxon>Gobiaria</taxon>
        <taxon>Gobiiformes</taxon>
        <taxon>Gobioidei</taxon>
        <taxon>Gobiidae</taxon>
        <taxon>Gobionellinae</taxon>
        <taxon>Mugilogobius</taxon>
    </lineage>
</organism>
<evidence type="ECO:0008006" key="3">
    <source>
        <dbReference type="Google" id="ProtNLM"/>
    </source>
</evidence>
<reference evidence="2" key="1">
    <citation type="submission" date="2024-04" db="EMBL/GenBank/DDBJ databases">
        <title>Salinicola lusitanus LLJ914,a marine bacterium isolated from the Okinawa Trough.</title>
        <authorList>
            <person name="Li J."/>
        </authorList>
    </citation>
    <scope>NUCLEOTIDE SEQUENCE [LARGE SCALE GENOMIC DNA]</scope>
</reference>
<dbReference type="Proteomes" id="UP001460270">
    <property type="component" value="Unassembled WGS sequence"/>
</dbReference>
<protein>
    <recommendedName>
        <fullName evidence="3">C2H2-type domain-containing protein</fullName>
    </recommendedName>
</protein>
<proteinExistence type="predicted"/>
<accession>A0AAW0MYR4</accession>
<sequence length="113" mass="12573">MLRIAPQPPCVRAHHATSLEAYLVRLSTIASDVASTPTSTCLFRAFPTFSHAVSSLCERALEAVRRPMSMRLCSEYESQLQSIQLVSFKCTSVCDRVQTTSLSAQHRVFVHIC</sequence>
<dbReference type="EMBL" id="JBBPFD010000019">
    <property type="protein sequence ID" value="KAK7886024.1"/>
    <property type="molecule type" value="Genomic_DNA"/>
</dbReference>
<gene>
    <name evidence="1" type="ORF">WMY93_025645</name>
</gene>
<evidence type="ECO:0000313" key="2">
    <source>
        <dbReference type="Proteomes" id="UP001460270"/>
    </source>
</evidence>
<evidence type="ECO:0000313" key="1">
    <source>
        <dbReference type="EMBL" id="KAK7886024.1"/>
    </source>
</evidence>
<keyword evidence="2" id="KW-1185">Reference proteome</keyword>
<comment type="caution">
    <text evidence="1">The sequence shown here is derived from an EMBL/GenBank/DDBJ whole genome shotgun (WGS) entry which is preliminary data.</text>
</comment>